<comment type="caution">
    <text evidence="20">The sequence shown here is derived from an EMBL/GenBank/DDBJ whole genome shotgun (WGS) entry which is preliminary data.</text>
</comment>
<feature type="transmembrane region" description="Helical" evidence="19">
    <location>
        <begin position="348"/>
        <end position="368"/>
    </location>
</feature>
<dbReference type="AlphaFoldDB" id="A0AAN7YVE2"/>
<keyword evidence="19" id="KW-0472">Membrane</keyword>
<comment type="catalytic activity">
    <reaction evidence="12">
        <text>L-alanyl-L-lysine(out) = L-alanyl-L-lysine(in)</text>
        <dbReference type="Rhea" id="RHEA:79415"/>
        <dbReference type="ChEBI" id="CHEBI:192470"/>
    </reaction>
</comment>
<comment type="catalytic activity">
    <reaction evidence="9">
        <text>L-lysyl-L-lysine(out) = L-lysyl-L-lysine(in)</text>
        <dbReference type="Rhea" id="RHEA:79403"/>
        <dbReference type="ChEBI" id="CHEBI:229956"/>
    </reaction>
</comment>
<evidence type="ECO:0000256" key="4">
    <source>
        <dbReference type="ARBA" id="ARBA00044884"/>
    </source>
</evidence>
<comment type="catalytic activity">
    <reaction evidence="2">
        <text>L-histidyl-glycine(out) = L-histidyl-glycine(in)</text>
        <dbReference type="Rhea" id="RHEA:79395"/>
        <dbReference type="ChEBI" id="CHEBI:229957"/>
    </reaction>
</comment>
<dbReference type="EMBL" id="JAVFKY010000004">
    <property type="protein sequence ID" value="KAK5577192.1"/>
    <property type="molecule type" value="Genomic_DNA"/>
</dbReference>
<dbReference type="InterPro" id="IPR036259">
    <property type="entry name" value="MFS_trans_sf"/>
</dbReference>
<proteinExistence type="predicted"/>
<feature type="region of interest" description="Disordered" evidence="18">
    <location>
        <begin position="267"/>
        <end position="293"/>
    </location>
</feature>
<evidence type="ECO:0000256" key="19">
    <source>
        <dbReference type="SAM" id="Phobius"/>
    </source>
</evidence>
<dbReference type="PANTHER" id="PTHR23512:SF2">
    <property type="entry name" value="MAJOR FACILITATOR SUPERFAMILY (MFS) PROFILE DOMAIN-CONTAINING PROTEIN"/>
    <property type="match status" value="1"/>
</dbReference>
<comment type="catalytic activity">
    <reaction evidence="8">
        <text>L-arginyl-L-alpha-amino acid(out) = L-arginyl-L-alpha-amino acid(in)</text>
        <dbReference type="Rhea" id="RHEA:79371"/>
        <dbReference type="ChEBI" id="CHEBI:84315"/>
    </reaction>
</comment>
<dbReference type="Proteomes" id="UP001344447">
    <property type="component" value="Unassembled WGS sequence"/>
</dbReference>
<dbReference type="SUPFAM" id="SSF103473">
    <property type="entry name" value="MFS general substrate transporter"/>
    <property type="match status" value="1"/>
</dbReference>
<evidence type="ECO:0000256" key="18">
    <source>
        <dbReference type="SAM" id="MobiDB-lite"/>
    </source>
</evidence>
<reference evidence="20 21" key="1">
    <citation type="submission" date="2023-11" db="EMBL/GenBank/DDBJ databases">
        <title>Dfirmibasis_genome.</title>
        <authorList>
            <person name="Edelbroek B."/>
            <person name="Kjellin J."/>
            <person name="Jerlstrom-Hultqvist J."/>
            <person name="Soderbom F."/>
        </authorList>
    </citation>
    <scope>NUCLEOTIDE SEQUENCE [LARGE SCALE GENOMIC DNA]</scope>
    <source>
        <strain evidence="20 21">TNS-C-14</strain>
    </source>
</reference>
<evidence type="ECO:0000256" key="14">
    <source>
        <dbReference type="ARBA" id="ARBA00044985"/>
    </source>
</evidence>
<name>A0AAN7YVE2_9MYCE</name>
<sequence>MNVELKRRLKKCLVIFLIGNLGLCVQFAYSAPPALAESFLHDIGISESQFGLLFTIYSAPNLYMVLLGGILIDIIGPNKISTVFCGVAVISTIISASSLSSYKGLLIGRFILGSGGEMLLSCAATMVPMWFLPNEIPLAMGALYSIIYWGNLASLLVLPRVRSSFGLEAAFWFIVGVFVFGFILNSLLIKFGKRLRWDQKNNNTIDSSSNISGGSELKLKLTDTIVSEFNNQNGNDSGVSTPNYISRVPSSSDDMMESEFQDIGIDIENSSNSSTSSIDEDEDNNNNNNNNSSIIINSTVDKVSTSSVSSDQDFNNDIIEIKQESAFKEFVKRVIEIKDQSKKLSKRFWLLSLICFFGYLTMFGFAIIGTDVLKTKFGYDEKKAANYMAAEAIVNSILPIFTGWFIINLRGRKIQIMAFASFLLGLGVFLLNVTNVNPLPWIIMCGVGFSFLNTTLMSCVPLLVDMSIVGTAYGIVTTAYNLNIMAFPPLLDYIKQSTGSYTISLAVLSLSSVITILLLALLKYWDLQVPLSQSLDSSLTTINNKSLIENYNKINDEDEKDSEKKFENNGLILV</sequence>
<evidence type="ECO:0000313" key="21">
    <source>
        <dbReference type="Proteomes" id="UP001344447"/>
    </source>
</evidence>
<evidence type="ECO:0000256" key="5">
    <source>
        <dbReference type="ARBA" id="ARBA00044891"/>
    </source>
</evidence>
<evidence type="ECO:0000256" key="3">
    <source>
        <dbReference type="ARBA" id="ARBA00044881"/>
    </source>
</evidence>
<feature type="transmembrane region" description="Helical" evidence="19">
    <location>
        <begin position="170"/>
        <end position="189"/>
    </location>
</feature>
<comment type="catalytic activity">
    <reaction evidence="4">
        <text>L-alpha-aminoacyl-L-histidine(out) = L-alpha-aminoacyl-L-histidine(in)</text>
        <dbReference type="Rhea" id="RHEA:79375"/>
        <dbReference type="ChEBI" id="CHEBI:229967"/>
    </reaction>
</comment>
<evidence type="ECO:0000256" key="10">
    <source>
        <dbReference type="ARBA" id="ARBA00044903"/>
    </source>
</evidence>
<feature type="transmembrane region" description="Helical" evidence="19">
    <location>
        <begin position="106"/>
        <end position="131"/>
    </location>
</feature>
<comment type="catalytic activity">
    <reaction evidence="5">
        <text>L-lysyl-L-alpha-amino acid(out) = L-lysyl-L-alpha-amino acid(in)</text>
        <dbReference type="Rhea" id="RHEA:79387"/>
        <dbReference type="ChEBI" id="CHEBI:229965"/>
    </reaction>
</comment>
<feature type="transmembrane region" description="Helical" evidence="19">
    <location>
        <begin position="388"/>
        <end position="407"/>
    </location>
</feature>
<comment type="catalytic activity">
    <reaction evidence="11">
        <text>L-histidyl-L-alpha-amino acid(out) = L-histidyl-L-alpha-amino acid(in)</text>
        <dbReference type="Rhea" id="RHEA:79379"/>
        <dbReference type="ChEBI" id="CHEBI:229964"/>
    </reaction>
</comment>
<dbReference type="InterPro" id="IPR052187">
    <property type="entry name" value="MFSD1"/>
</dbReference>
<feature type="transmembrane region" description="Helical" evidence="19">
    <location>
        <begin position="414"/>
        <end position="433"/>
    </location>
</feature>
<evidence type="ECO:0000256" key="12">
    <source>
        <dbReference type="ARBA" id="ARBA00044919"/>
    </source>
</evidence>
<feature type="transmembrane region" description="Helical" evidence="19">
    <location>
        <begin position="503"/>
        <end position="522"/>
    </location>
</feature>
<dbReference type="Gene3D" id="1.20.1250.20">
    <property type="entry name" value="MFS general substrate transporter like domains"/>
    <property type="match status" value="2"/>
</dbReference>
<comment type="catalytic activity">
    <reaction evidence="1">
        <text>L-lysyl-L-alanine(out) = L-lysyl-L-alanine(in)</text>
        <dbReference type="Rhea" id="RHEA:79399"/>
        <dbReference type="ChEBI" id="CHEBI:229954"/>
    </reaction>
</comment>
<comment type="catalytic activity">
    <reaction evidence="6">
        <text>L-alpha-aminoacyl-L-lysine(out) = L-alpha-aminoacyl-L-lysine(in)</text>
        <dbReference type="Rhea" id="RHEA:79383"/>
        <dbReference type="ChEBI" id="CHEBI:229966"/>
    </reaction>
</comment>
<evidence type="ECO:0000256" key="13">
    <source>
        <dbReference type="ARBA" id="ARBA00044924"/>
    </source>
</evidence>
<keyword evidence="19" id="KW-0812">Transmembrane</keyword>
<evidence type="ECO:0000256" key="7">
    <source>
        <dbReference type="ARBA" id="ARBA00044898"/>
    </source>
</evidence>
<evidence type="ECO:0000256" key="16">
    <source>
        <dbReference type="ARBA" id="ARBA00045709"/>
    </source>
</evidence>
<keyword evidence="21" id="KW-1185">Reference proteome</keyword>
<evidence type="ECO:0000256" key="2">
    <source>
        <dbReference type="ARBA" id="ARBA00044878"/>
    </source>
</evidence>
<evidence type="ECO:0000256" key="9">
    <source>
        <dbReference type="ARBA" id="ARBA00044900"/>
    </source>
</evidence>
<comment type="catalytic activity">
    <reaction evidence="10">
        <text>L-arginyl-glycine(out) = L-arginyl-glycine(in)</text>
        <dbReference type="Rhea" id="RHEA:79391"/>
        <dbReference type="ChEBI" id="CHEBI:229955"/>
    </reaction>
</comment>
<accession>A0AAN7YVE2</accession>
<organism evidence="20 21">
    <name type="scientific">Dictyostelium firmibasis</name>
    <dbReference type="NCBI Taxonomy" id="79012"/>
    <lineage>
        <taxon>Eukaryota</taxon>
        <taxon>Amoebozoa</taxon>
        <taxon>Evosea</taxon>
        <taxon>Eumycetozoa</taxon>
        <taxon>Dictyostelia</taxon>
        <taxon>Dictyosteliales</taxon>
        <taxon>Dictyosteliaceae</taxon>
        <taxon>Dictyostelium</taxon>
    </lineage>
</organism>
<feature type="transmembrane region" description="Helical" evidence="19">
    <location>
        <begin position="12"/>
        <end position="31"/>
    </location>
</feature>
<comment type="catalytic activity">
    <reaction evidence="3">
        <text>L-alpha-aminoacyl-L-arginine(out) = L-alpha-aminoacyl-L-arginine(in)</text>
        <dbReference type="Rhea" id="RHEA:79367"/>
        <dbReference type="ChEBI" id="CHEBI:229968"/>
    </reaction>
</comment>
<dbReference type="PANTHER" id="PTHR23512">
    <property type="entry name" value="MAJOR FACILITATOR SUPERFAMILY DOMAIN-CONTAINING PROTEIN 1"/>
    <property type="match status" value="1"/>
</dbReference>
<dbReference type="Pfam" id="PF07690">
    <property type="entry name" value="MFS_1"/>
    <property type="match status" value="1"/>
</dbReference>
<evidence type="ECO:0000256" key="8">
    <source>
        <dbReference type="ARBA" id="ARBA00044899"/>
    </source>
</evidence>
<evidence type="ECO:0000256" key="15">
    <source>
        <dbReference type="ARBA" id="ARBA00045018"/>
    </source>
</evidence>
<comment type="subunit">
    <text evidence="17">Homodimer. Interacts with lysosomal protein GLMP (via lumenal domain); the interaction starts while both proteins are still in the endoplasmic reticulum and is required for stabilization of MFSD1 in lysosomes but has no direct effect on its targeting to lysosomes or transporter activity.</text>
</comment>
<evidence type="ECO:0000256" key="6">
    <source>
        <dbReference type="ARBA" id="ARBA00044893"/>
    </source>
</evidence>
<comment type="catalytic activity">
    <reaction evidence="7">
        <text>L-aspartyl-L-lysine(out) = L-aspartyl-L-lysine(in)</text>
        <dbReference type="Rhea" id="RHEA:79411"/>
        <dbReference type="ChEBI" id="CHEBI:229953"/>
    </reaction>
</comment>
<comment type="catalytic activity">
    <reaction evidence="13">
        <text>L-lysyl-glycine(out) = L-lysyl-glycine(in)</text>
        <dbReference type="Rhea" id="RHEA:79407"/>
        <dbReference type="ChEBI" id="CHEBI:191202"/>
    </reaction>
</comment>
<dbReference type="InterPro" id="IPR011701">
    <property type="entry name" value="MFS"/>
</dbReference>
<feature type="transmembrane region" description="Helical" evidence="19">
    <location>
        <begin position="51"/>
        <end position="75"/>
    </location>
</feature>
<protein>
    <recommendedName>
        <fullName evidence="14">Lysosomal dipeptide transporter MFSD1</fullName>
    </recommendedName>
    <alternativeName>
        <fullName evidence="15">Major facilitator superfamily domain-containing protein 1</fullName>
    </alternativeName>
</protein>
<feature type="transmembrane region" description="Helical" evidence="19">
    <location>
        <begin position="138"/>
        <end position="158"/>
    </location>
</feature>
<feature type="compositionally biased region" description="Low complexity" evidence="18">
    <location>
        <begin position="267"/>
        <end position="277"/>
    </location>
</feature>
<evidence type="ECO:0000313" key="20">
    <source>
        <dbReference type="EMBL" id="KAK5577192.1"/>
    </source>
</evidence>
<keyword evidence="19" id="KW-1133">Transmembrane helix</keyword>
<gene>
    <name evidence="20" type="ORF">RB653_002132</name>
</gene>
<feature type="transmembrane region" description="Helical" evidence="19">
    <location>
        <begin position="471"/>
        <end position="491"/>
    </location>
</feature>
<evidence type="ECO:0000256" key="1">
    <source>
        <dbReference type="ARBA" id="ARBA00044876"/>
    </source>
</evidence>
<dbReference type="GO" id="GO:0022857">
    <property type="term" value="F:transmembrane transporter activity"/>
    <property type="evidence" value="ECO:0007669"/>
    <property type="project" value="InterPro"/>
</dbReference>
<evidence type="ECO:0000256" key="11">
    <source>
        <dbReference type="ARBA" id="ARBA00044912"/>
    </source>
</evidence>
<feature type="transmembrane region" description="Helical" evidence="19">
    <location>
        <begin position="82"/>
        <end position="100"/>
    </location>
</feature>
<comment type="function">
    <text evidence="16">Lysosomal dipeptide uniporter that selectively exports lysine, arginine or histidine-containing dipeptides with a net positive charge from the lysosome lumen into the cytosol. Could play a role in a specific type of protein O-glycosylation indirectly regulating macrophages migration and tissue invasion. Also essential for liver homeostasis.</text>
</comment>
<evidence type="ECO:0000256" key="17">
    <source>
        <dbReference type="ARBA" id="ARBA00046376"/>
    </source>
</evidence>
<feature type="transmembrane region" description="Helical" evidence="19">
    <location>
        <begin position="439"/>
        <end position="464"/>
    </location>
</feature>